<keyword evidence="2" id="KW-1185">Reference proteome</keyword>
<sequence>MDSEKIKEYDLITDDIKFFIEGISERFNELILRIANHIIGSSPERQQIFAPLLYSEFCDDEIEHPIEWAVKIAEIVAKNIVLSDFTKHTPPPFDFKKTGSVDVFLSSPARAEISDVLCEAKLSLRDFPKEDVSRKRLMSYANIAHNKILEDSRNSMIDFILTVLRANIFEDCFDSLDVEIGDGWIESFAAAYLDSNKNVMLSDTKSIVNRLKNEASKLEEFDEKIGECDIREASNEFFGSDFTELFLGPEEDSDIEDDGETP</sequence>
<reference evidence="2" key="1">
    <citation type="submission" date="2017-06" db="EMBL/GenBank/DDBJ databases">
        <authorList>
            <person name="Varghese N."/>
            <person name="Submissions S."/>
        </authorList>
    </citation>
    <scope>NUCLEOTIDE SEQUENCE [LARGE SCALE GENOMIC DNA]</scope>
    <source>
        <strain evidence="2">DSM 137</strain>
    </source>
</reference>
<dbReference type="Proteomes" id="UP000198418">
    <property type="component" value="Unassembled WGS sequence"/>
</dbReference>
<dbReference type="AlphaFoldDB" id="A0A212SCK6"/>
<dbReference type="EMBL" id="FYDG01000025">
    <property type="protein sequence ID" value="SNB83272.1"/>
    <property type="molecule type" value="Genomic_DNA"/>
</dbReference>
<proteinExistence type="predicted"/>
<name>A0A212SCK6_RHOAC</name>
<evidence type="ECO:0000313" key="1">
    <source>
        <dbReference type="EMBL" id="SNB83272.1"/>
    </source>
</evidence>
<organism evidence="1 2">
    <name type="scientific">Rhodoblastus acidophilus</name>
    <name type="common">Rhodopseudomonas acidophila</name>
    <dbReference type="NCBI Taxonomy" id="1074"/>
    <lineage>
        <taxon>Bacteria</taxon>
        <taxon>Pseudomonadati</taxon>
        <taxon>Pseudomonadota</taxon>
        <taxon>Alphaproteobacteria</taxon>
        <taxon>Hyphomicrobiales</taxon>
        <taxon>Rhodoblastaceae</taxon>
        <taxon>Rhodoblastus</taxon>
    </lineage>
</organism>
<protein>
    <submittedName>
        <fullName evidence="1">Uncharacterized protein</fullName>
    </submittedName>
</protein>
<accession>A0A212SCK6</accession>
<dbReference type="RefSeq" id="WP_088522485.1">
    <property type="nucleotide sequence ID" value="NZ_FYDG01000025.1"/>
</dbReference>
<evidence type="ECO:0000313" key="2">
    <source>
        <dbReference type="Proteomes" id="UP000198418"/>
    </source>
</evidence>
<gene>
    <name evidence="1" type="ORF">SAMN06265338_12514</name>
</gene>